<dbReference type="EMBL" id="CP099547">
    <property type="protein sequence ID" value="USR79463.1"/>
    <property type="molecule type" value="Genomic_DNA"/>
</dbReference>
<name>A0ABY5AJU4_9ACTO</name>
<feature type="transmembrane region" description="Helical" evidence="1">
    <location>
        <begin position="245"/>
        <end position="260"/>
    </location>
</feature>
<keyword evidence="1" id="KW-1133">Transmembrane helix</keyword>
<sequence length="515" mass="57050">MQEEISGLAEENIEHKVRTRFATRRTVLHVVLFLSLLGAGFSWILASPIGGSPDDDFHMGSIWCPRPASQSCETRMADGYEEILVPEPVALATDCHVAKTEQSAACPVSLSNDRTAYSDRFDRGNYPTGYYRFHHLLIRHSVADSIILMRTVNFLISVILLGAVGSLLRPSQRQVYILAMLTTWMPMGMYFITSMNPSSWAITGVFTYATAMYGSMTAKKIFNRRALLFIAYAGALLSFVSRGDSAFYIFVATAALAWAIKFKRDDYLLWINAAVLAVIGVYMMMGSGQASIVANTTTDTGNPFVTALRTFYDLPRYYAGFLGYGLGPGWFDIPLDTTVTLLALFLTGSMIFLGASEGNWRKWMSVLMVAGAMSGIPVLIVTIGSYPRLGPYQPRYMLPLLAVFMFFLWADRMGRAILSTGQKIIMFVALFVVYGATLHTVMWRYVSGIVGVHPVDLDADVQWWWSVPISPMSTWAIGTGSFLVFLLCIAFLWRKKPVALSSRETAVDLGAVSAK</sequence>
<proteinExistence type="predicted"/>
<keyword evidence="1" id="KW-0472">Membrane</keyword>
<evidence type="ECO:0000256" key="1">
    <source>
        <dbReference type="SAM" id="Phobius"/>
    </source>
</evidence>
<feature type="transmembrane region" description="Helical" evidence="1">
    <location>
        <begin position="175"/>
        <end position="192"/>
    </location>
</feature>
<feature type="transmembrane region" description="Helical" evidence="1">
    <location>
        <begin position="147"/>
        <end position="168"/>
    </location>
</feature>
<keyword evidence="1" id="KW-0812">Transmembrane</keyword>
<feature type="transmembrane region" description="Helical" evidence="1">
    <location>
        <begin position="267"/>
        <end position="285"/>
    </location>
</feature>
<evidence type="ECO:0000313" key="3">
    <source>
        <dbReference type="Proteomes" id="UP001056109"/>
    </source>
</evidence>
<keyword evidence="3" id="KW-1185">Reference proteome</keyword>
<dbReference type="RefSeq" id="WP_252673332.1">
    <property type="nucleotide sequence ID" value="NZ_CP099547.1"/>
</dbReference>
<feature type="transmembrane region" description="Helical" evidence="1">
    <location>
        <begin position="472"/>
        <end position="493"/>
    </location>
</feature>
<organism evidence="2 3">
    <name type="scientific">Arcanobacterium pinnipediorum</name>
    <dbReference type="NCBI Taxonomy" id="1503041"/>
    <lineage>
        <taxon>Bacteria</taxon>
        <taxon>Bacillati</taxon>
        <taxon>Actinomycetota</taxon>
        <taxon>Actinomycetes</taxon>
        <taxon>Actinomycetales</taxon>
        <taxon>Actinomycetaceae</taxon>
        <taxon>Arcanobacterium</taxon>
    </lineage>
</organism>
<dbReference type="Pfam" id="PF09913">
    <property type="entry name" value="DUF2142"/>
    <property type="match status" value="1"/>
</dbReference>
<gene>
    <name evidence="2" type="ORF">NG665_00240</name>
</gene>
<feature type="transmembrane region" description="Helical" evidence="1">
    <location>
        <begin position="26"/>
        <end position="46"/>
    </location>
</feature>
<evidence type="ECO:0000313" key="2">
    <source>
        <dbReference type="EMBL" id="USR79463.1"/>
    </source>
</evidence>
<feature type="transmembrane region" description="Helical" evidence="1">
    <location>
        <begin position="365"/>
        <end position="384"/>
    </location>
</feature>
<reference evidence="2" key="1">
    <citation type="submission" date="2022-06" db="EMBL/GenBank/DDBJ databases">
        <title>Complete Genome Sequence of Arcanobacterium pinnipediorum strain DSM 28752 isolated from a harbour seal.</title>
        <authorList>
            <person name="Borowiak M."/>
            <person name="Kreitlow A."/>
            <person name="Alssahen M."/>
            <person name="Malorny B."/>
            <person name="Laemmler C."/>
            <person name="Prenger-Berninghoff E."/>
            <person name="Siebert U."/>
            <person name="Ploetz M."/>
            <person name="Abdulmawjood A."/>
        </authorList>
    </citation>
    <scope>NUCLEOTIDE SEQUENCE</scope>
    <source>
        <strain evidence="2">DSM 28752</strain>
    </source>
</reference>
<dbReference type="Proteomes" id="UP001056109">
    <property type="component" value="Chromosome"/>
</dbReference>
<feature type="transmembrane region" description="Helical" evidence="1">
    <location>
        <begin position="424"/>
        <end position="446"/>
    </location>
</feature>
<dbReference type="InterPro" id="IPR018674">
    <property type="entry name" value="DUF2142_membrane"/>
</dbReference>
<feature type="transmembrane region" description="Helical" evidence="1">
    <location>
        <begin position="198"/>
        <end position="215"/>
    </location>
</feature>
<accession>A0ABY5AJU4</accession>
<feature type="transmembrane region" description="Helical" evidence="1">
    <location>
        <begin position="396"/>
        <end position="412"/>
    </location>
</feature>
<feature type="transmembrane region" description="Helical" evidence="1">
    <location>
        <begin position="333"/>
        <end position="353"/>
    </location>
</feature>
<feature type="transmembrane region" description="Helical" evidence="1">
    <location>
        <begin position="222"/>
        <end position="239"/>
    </location>
</feature>
<protein>
    <submittedName>
        <fullName evidence="2">DUF2142 domain-containing protein</fullName>
    </submittedName>
</protein>